<organism evidence="3">
    <name type="scientific">Melampsora larici-populina (strain 98AG31 / pathotype 3-4-7)</name>
    <name type="common">Poplar leaf rust fungus</name>
    <dbReference type="NCBI Taxonomy" id="747676"/>
    <lineage>
        <taxon>Eukaryota</taxon>
        <taxon>Fungi</taxon>
        <taxon>Dikarya</taxon>
        <taxon>Basidiomycota</taxon>
        <taxon>Pucciniomycotina</taxon>
        <taxon>Pucciniomycetes</taxon>
        <taxon>Pucciniales</taxon>
        <taxon>Melampsoraceae</taxon>
        <taxon>Melampsora</taxon>
    </lineage>
</organism>
<dbReference type="HOGENOM" id="CLU_2073686_0_0_1"/>
<evidence type="ECO:0000256" key="1">
    <source>
        <dbReference type="SAM" id="Phobius"/>
    </source>
</evidence>
<gene>
    <name evidence="2" type="ORF">MELLADRAFT_96128</name>
</gene>
<dbReference type="RefSeq" id="XP_007418592.1">
    <property type="nucleotide sequence ID" value="XM_007418530.1"/>
</dbReference>
<keyword evidence="1" id="KW-1133">Transmembrane helix</keyword>
<dbReference type="KEGG" id="mlr:MELLADRAFT_96128"/>
<dbReference type="InParanoid" id="F4SB28"/>
<accession>F4SB28</accession>
<reference evidence="3" key="1">
    <citation type="journal article" date="2011" name="Proc. Natl. Acad. Sci. U.S.A.">
        <title>Obligate biotrophy features unraveled by the genomic analysis of rust fungi.</title>
        <authorList>
            <person name="Duplessis S."/>
            <person name="Cuomo C.A."/>
            <person name="Lin Y.-C."/>
            <person name="Aerts A."/>
            <person name="Tisserant E."/>
            <person name="Veneault-Fourrey C."/>
            <person name="Joly D.L."/>
            <person name="Hacquard S."/>
            <person name="Amselem J."/>
            <person name="Cantarel B.L."/>
            <person name="Chiu R."/>
            <person name="Coutinho P.M."/>
            <person name="Feau N."/>
            <person name="Field M."/>
            <person name="Frey P."/>
            <person name="Gelhaye E."/>
            <person name="Goldberg J."/>
            <person name="Grabherr M.G."/>
            <person name="Kodira C.D."/>
            <person name="Kohler A."/>
            <person name="Kuees U."/>
            <person name="Lindquist E.A."/>
            <person name="Lucas S.M."/>
            <person name="Mago R."/>
            <person name="Mauceli E."/>
            <person name="Morin E."/>
            <person name="Murat C."/>
            <person name="Pangilinan J.L."/>
            <person name="Park R."/>
            <person name="Pearson M."/>
            <person name="Quesneville H."/>
            <person name="Rouhier N."/>
            <person name="Sakthikumar S."/>
            <person name="Salamov A.A."/>
            <person name="Schmutz J."/>
            <person name="Selles B."/>
            <person name="Shapiro H."/>
            <person name="Tanguay P."/>
            <person name="Tuskan G.A."/>
            <person name="Henrissat B."/>
            <person name="Van de Peer Y."/>
            <person name="Rouze P."/>
            <person name="Ellis J.G."/>
            <person name="Dodds P.N."/>
            <person name="Schein J.E."/>
            <person name="Zhong S."/>
            <person name="Hamelin R.C."/>
            <person name="Grigoriev I.V."/>
            <person name="Szabo L.J."/>
            <person name="Martin F."/>
        </authorList>
    </citation>
    <scope>NUCLEOTIDE SEQUENCE [LARGE SCALE GENOMIC DNA]</scope>
    <source>
        <strain evidence="3">98AG31 / pathotype 3-4-7</strain>
    </source>
</reference>
<sequence length="118" mass="13922">MFWTQNLSYSNTILILAISTVSHLESDCELLYDFRFSSVLIIQVPPIDLNYKLVLFHLDVHPTNSSIQFLQLYFVFFVDFALDLISVCFDLFDAIFISNWLLFKQFLLDHFFNLNPIN</sequence>
<dbReference type="VEuPathDB" id="FungiDB:MELLADRAFT_96128"/>
<keyword evidence="3" id="KW-1185">Reference proteome</keyword>
<keyword evidence="1" id="KW-0812">Transmembrane</keyword>
<name>F4SB28_MELLP</name>
<dbReference type="Proteomes" id="UP000001072">
    <property type="component" value="Unassembled WGS sequence"/>
</dbReference>
<dbReference type="AlphaFoldDB" id="F4SB28"/>
<feature type="transmembrane region" description="Helical" evidence="1">
    <location>
        <begin position="72"/>
        <end position="97"/>
    </location>
</feature>
<protein>
    <submittedName>
        <fullName evidence="2">Uncharacterized protein</fullName>
    </submittedName>
</protein>
<evidence type="ECO:0000313" key="3">
    <source>
        <dbReference type="Proteomes" id="UP000001072"/>
    </source>
</evidence>
<dbReference type="GeneID" id="18937486"/>
<keyword evidence="1" id="KW-0472">Membrane</keyword>
<evidence type="ECO:0000313" key="2">
    <source>
        <dbReference type="EMBL" id="EGF98148.1"/>
    </source>
</evidence>
<proteinExistence type="predicted"/>
<dbReference type="EMBL" id="GL883184">
    <property type="protein sequence ID" value="EGF98148.1"/>
    <property type="molecule type" value="Genomic_DNA"/>
</dbReference>